<feature type="compositionally biased region" description="Polar residues" evidence="1">
    <location>
        <begin position="26"/>
        <end position="38"/>
    </location>
</feature>
<dbReference type="EnsemblMetazoa" id="PHUM140840-RA">
    <property type="protein sequence ID" value="PHUM140840-PA"/>
    <property type="gene ID" value="PHUM140840"/>
</dbReference>
<gene>
    <name evidence="4" type="primary">8234400</name>
    <name evidence="3" type="ORF">Phum_PHUM140840</name>
</gene>
<dbReference type="AlphaFoldDB" id="E0VEV2"/>
<dbReference type="GO" id="GO:0010738">
    <property type="term" value="P:regulation of protein kinase A signaling"/>
    <property type="evidence" value="ECO:0007669"/>
    <property type="project" value="TreeGrafter"/>
</dbReference>
<dbReference type="KEGG" id="phu:Phum_PHUM140840"/>
<feature type="region of interest" description="Disordered" evidence="1">
    <location>
        <begin position="1"/>
        <end position="55"/>
    </location>
</feature>
<evidence type="ECO:0000313" key="5">
    <source>
        <dbReference type="Proteomes" id="UP000009046"/>
    </source>
</evidence>
<evidence type="ECO:0000256" key="1">
    <source>
        <dbReference type="SAM" id="MobiDB-lite"/>
    </source>
</evidence>
<dbReference type="eggNOG" id="KOG2814">
    <property type="taxonomic scope" value="Eukaryota"/>
</dbReference>
<dbReference type="SUPFAM" id="SSF55144">
    <property type="entry name" value="LigT-like"/>
    <property type="match status" value="1"/>
</dbReference>
<dbReference type="OMA" id="ASEMNHS"/>
<reference evidence="3" key="2">
    <citation type="submission" date="2007-04" db="EMBL/GenBank/DDBJ databases">
        <title>The genome of the human body louse.</title>
        <authorList>
            <consortium name="The Human Body Louse Genome Consortium"/>
            <person name="Kirkness E."/>
            <person name="Walenz B."/>
            <person name="Hass B."/>
            <person name="Bruggner R."/>
            <person name="Strausberg R."/>
        </authorList>
    </citation>
    <scope>NUCLEOTIDE SEQUENCE</scope>
    <source>
        <strain evidence="3">USDA</strain>
    </source>
</reference>
<dbReference type="HOGENOM" id="CLU_1054890_0_0_1"/>
<proteinExistence type="predicted"/>
<dbReference type="EMBL" id="DS235099">
    <property type="protein sequence ID" value="EEB11908.1"/>
    <property type="molecule type" value="Genomic_DNA"/>
</dbReference>
<dbReference type="OrthoDB" id="277832at2759"/>
<sequence>MIKVLKRKLDDKSKQPKEDNDDKNSSDQNLNENQTNDNCPDKNSDAKKIKDNSLNSKNNMKVLKLRPNFFLGLQVSNTEIHKNVKNLQEKIIHRNPKLHSALVNVSTLHITLAVTHLANQKEIQLLKENLDTWAQNNKNLYFIEPIVLNFSGDLNLILSDLGFSTDQRSFTPHLTFLKLSKDYKLLRSKKKFLKDFEFAEECIDFFGKEQIRKLQLLSMDEPKNENGYYKCLHEIKLSDDNYKASEMNHSECCTPIPKPNKNLT</sequence>
<dbReference type="Pfam" id="PF10469">
    <property type="entry name" value="AKAP7_NLS"/>
    <property type="match status" value="2"/>
</dbReference>
<feature type="domain" description="A-kinase anchor protein 7-like phosphoesterase" evidence="2">
    <location>
        <begin position="165"/>
        <end position="237"/>
    </location>
</feature>
<dbReference type="InterPro" id="IPR019510">
    <property type="entry name" value="AKAP7-like_phosphoesterase"/>
</dbReference>
<dbReference type="PANTHER" id="PTHR15934">
    <property type="entry name" value="RNA 2',3'-CYCLIC PHOSPHODIESTERASE"/>
    <property type="match status" value="1"/>
</dbReference>
<dbReference type="InterPro" id="IPR009097">
    <property type="entry name" value="Cyclic_Pdiesterase"/>
</dbReference>
<reference evidence="4" key="3">
    <citation type="submission" date="2020-05" db="UniProtKB">
        <authorList>
            <consortium name="EnsemblMetazoa"/>
        </authorList>
    </citation>
    <scope>IDENTIFICATION</scope>
    <source>
        <strain evidence="4">USDA</strain>
    </source>
</reference>
<name>E0VEV2_PEDHC</name>
<dbReference type="GO" id="GO:0005829">
    <property type="term" value="C:cytosol"/>
    <property type="evidence" value="ECO:0007669"/>
    <property type="project" value="TreeGrafter"/>
</dbReference>
<reference evidence="3" key="1">
    <citation type="submission" date="2007-04" db="EMBL/GenBank/DDBJ databases">
        <title>Annotation of Pediculus humanus corporis strain USDA.</title>
        <authorList>
            <person name="Kirkness E."/>
            <person name="Hannick L."/>
            <person name="Hass B."/>
            <person name="Bruggner R."/>
            <person name="Lawson D."/>
            <person name="Bidwell S."/>
            <person name="Joardar V."/>
            <person name="Caler E."/>
            <person name="Walenz B."/>
            <person name="Inman J."/>
            <person name="Schobel S."/>
            <person name="Galinsky K."/>
            <person name="Amedeo P."/>
            <person name="Strausberg R."/>
        </authorList>
    </citation>
    <scope>NUCLEOTIDE SEQUENCE</scope>
    <source>
        <strain evidence="3">USDA</strain>
    </source>
</reference>
<dbReference type="VEuPathDB" id="VectorBase:PHUM140840"/>
<evidence type="ECO:0000259" key="2">
    <source>
        <dbReference type="Pfam" id="PF10469"/>
    </source>
</evidence>
<dbReference type="Proteomes" id="UP000009046">
    <property type="component" value="Unassembled WGS sequence"/>
</dbReference>
<dbReference type="InParanoid" id="E0VEV2"/>
<organism>
    <name type="scientific">Pediculus humanus subsp. corporis</name>
    <name type="common">Body louse</name>
    <dbReference type="NCBI Taxonomy" id="121224"/>
    <lineage>
        <taxon>Eukaryota</taxon>
        <taxon>Metazoa</taxon>
        <taxon>Ecdysozoa</taxon>
        <taxon>Arthropoda</taxon>
        <taxon>Hexapoda</taxon>
        <taxon>Insecta</taxon>
        <taxon>Pterygota</taxon>
        <taxon>Neoptera</taxon>
        <taxon>Paraneoptera</taxon>
        <taxon>Psocodea</taxon>
        <taxon>Troctomorpha</taxon>
        <taxon>Phthiraptera</taxon>
        <taxon>Anoplura</taxon>
        <taxon>Pediculidae</taxon>
        <taxon>Pediculus</taxon>
    </lineage>
</organism>
<keyword evidence="5" id="KW-1185">Reference proteome</keyword>
<protein>
    <recommendedName>
        <fullName evidence="2">A-kinase anchor protein 7-like phosphoesterase domain-containing protein</fullName>
    </recommendedName>
</protein>
<dbReference type="RefSeq" id="XP_002424646.1">
    <property type="nucleotide sequence ID" value="XM_002424601.1"/>
</dbReference>
<dbReference type="InterPro" id="IPR052641">
    <property type="entry name" value="AKAP7_isoform_gamma"/>
</dbReference>
<dbReference type="PANTHER" id="PTHR15934:SF2">
    <property type="entry name" value="A-KINASE ANCHOR PROTEIN 7-LIKE PHOSPHOESTERASE DOMAIN-CONTAINING PROTEIN"/>
    <property type="match status" value="1"/>
</dbReference>
<dbReference type="EMBL" id="AAZO01001622">
    <property type="status" value="NOT_ANNOTATED_CDS"/>
    <property type="molecule type" value="Genomic_DNA"/>
</dbReference>
<dbReference type="GeneID" id="8234400"/>
<feature type="compositionally biased region" description="Basic and acidic residues" evidence="1">
    <location>
        <begin position="7"/>
        <end position="25"/>
    </location>
</feature>
<dbReference type="STRING" id="121224.E0VEV2"/>
<feature type="compositionally biased region" description="Basic and acidic residues" evidence="1">
    <location>
        <begin position="39"/>
        <end position="51"/>
    </location>
</feature>
<evidence type="ECO:0000313" key="3">
    <source>
        <dbReference type="EMBL" id="EEB11908.1"/>
    </source>
</evidence>
<accession>E0VEV2</accession>
<dbReference type="Gene3D" id="3.90.1140.10">
    <property type="entry name" value="Cyclic phosphodiesterase"/>
    <property type="match status" value="2"/>
</dbReference>
<evidence type="ECO:0000313" key="4">
    <source>
        <dbReference type="EnsemblMetazoa" id="PHUM140840-PA"/>
    </source>
</evidence>
<feature type="domain" description="A-kinase anchor protein 7-like phosphoesterase" evidence="2">
    <location>
        <begin position="67"/>
        <end position="152"/>
    </location>
</feature>
<dbReference type="GO" id="GO:0034237">
    <property type="term" value="F:protein kinase A regulatory subunit binding"/>
    <property type="evidence" value="ECO:0007669"/>
    <property type="project" value="TreeGrafter"/>
</dbReference>
<dbReference type="CTD" id="8234400"/>